<evidence type="ECO:0000256" key="1">
    <source>
        <dbReference type="SAM" id="MobiDB-lite"/>
    </source>
</evidence>
<dbReference type="Pfam" id="PF13843">
    <property type="entry name" value="DDE_Tnp_1_7"/>
    <property type="match status" value="1"/>
</dbReference>
<reference evidence="4" key="2">
    <citation type="submission" date="2025-08" db="UniProtKB">
        <authorList>
            <consortium name="RefSeq"/>
        </authorList>
    </citation>
    <scope>IDENTIFICATION</scope>
</reference>
<protein>
    <submittedName>
        <fullName evidence="4">PiggyBac transposable element-derived protein 3-like</fullName>
    </submittedName>
</protein>
<reference evidence="3" key="1">
    <citation type="submission" date="2025-05" db="UniProtKB">
        <authorList>
            <consortium name="RefSeq"/>
        </authorList>
    </citation>
    <scope>NUCLEOTIDE SEQUENCE [LARGE SCALE GENOMIC DNA]</scope>
</reference>
<proteinExistence type="predicted"/>
<dbReference type="PANTHER" id="PTHR47272">
    <property type="entry name" value="DDE_TNP_1_7 DOMAIN-CONTAINING PROTEIN"/>
    <property type="match status" value="1"/>
</dbReference>
<keyword evidence="3" id="KW-1185">Reference proteome</keyword>
<evidence type="ECO:0000313" key="4">
    <source>
        <dbReference type="RefSeq" id="XP_065642707.1"/>
    </source>
</evidence>
<evidence type="ECO:0000259" key="2">
    <source>
        <dbReference type="Pfam" id="PF13843"/>
    </source>
</evidence>
<dbReference type="RefSeq" id="XP_065642707.1">
    <property type="nucleotide sequence ID" value="XM_065786635.1"/>
</dbReference>
<organism evidence="3 4">
    <name type="scientific">Hydra vulgaris</name>
    <name type="common">Hydra</name>
    <name type="synonym">Hydra attenuata</name>
    <dbReference type="NCBI Taxonomy" id="6087"/>
    <lineage>
        <taxon>Eukaryota</taxon>
        <taxon>Metazoa</taxon>
        <taxon>Cnidaria</taxon>
        <taxon>Hydrozoa</taxon>
        <taxon>Hydroidolina</taxon>
        <taxon>Anthoathecata</taxon>
        <taxon>Aplanulata</taxon>
        <taxon>Hydridae</taxon>
        <taxon>Hydra</taxon>
    </lineage>
</organism>
<dbReference type="PANTHER" id="PTHR47272:SF1">
    <property type="entry name" value="PIGGYBAC TRANSPOSABLE ELEMENT-DERIVED PROTEIN 3-LIKE"/>
    <property type="match status" value="1"/>
</dbReference>
<evidence type="ECO:0000313" key="3">
    <source>
        <dbReference type="Proteomes" id="UP001652625"/>
    </source>
</evidence>
<gene>
    <name evidence="4" type="primary">LOC136074329</name>
</gene>
<sequence length="594" mass="68993">MSKKNSYTTEEALEFILNPASCSELSDIDSDSNDEIEFEVPLRIDDIVMEENNDNFKEIAEVQSEAIDDNNNIEVDDLSKYDSHKYRWRSFKQLNINTEFYGTRFSLPPCNTDSLTPLNYFQMFWKNELNELIAEQTNLYSVQKKSKSIVTTSDEIEQLLGIQMLMSIVKLPSCRMYWAAETKYPPIAGVMSRNRYMCLRECLHFNDNSRKDEVENKNNKLFKIQPVLDHVRNNCTMIEPEIEQSIDEQIIPAKTKYSGIRQYNPKKPIKWGFKNFVRAGKSGIMYDFFLYSGSSGNGKKCTGAYVVLKLLEKLSKNHNFKVFFDNWFCSMQLCLALKEMGFLVSATIRPDRTKGCQLATEKDLKKLGRGSQSFKIDANSGLILTKWYDNKCVNLISTYCDPGLVSKIKRWDRKDKKYIEIDCPSVVQEYNKSMGGVDLADMLISLYRTTIKTRRWYLKVFFHCLDIAKVNGWLVYRRHCDQVKVPKKSQMSLLKFTSDVASGLISSRKIHSTVGRPLKRKSDNASIPEKKKQPLNIPVNDSRYDNISHWPEFREKKNKCRFCKTGQGRVYCKKCNLCLCMSNSRNCFFNFHCK</sequence>
<feature type="domain" description="PiggyBac transposable element-derived protein" evidence="2">
    <location>
        <begin position="116"/>
        <end position="473"/>
    </location>
</feature>
<dbReference type="GeneID" id="136074329"/>
<name>A0ABM4B1N7_HYDVU</name>
<accession>A0ABM4B1N7</accession>
<dbReference type="InterPro" id="IPR029526">
    <property type="entry name" value="PGBD"/>
</dbReference>
<feature type="compositionally biased region" description="Basic and acidic residues" evidence="1">
    <location>
        <begin position="520"/>
        <end position="532"/>
    </location>
</feature>
<dbReference type="Proteomes" id="UP001652625">
    <property type="component" value="Chromosome 01"/>
</dbReference>
<feature type="region of interest" description="Disordered" evidence="1">
    <location>
        <begin position="516"/>
        <end position="535"/>
    </location>
</feature>